<feature type="compositionally biased region" description="Polar residues" evidence="2">
    <location>
        <begin position="36"/>
        <end position="46"/>
    </location>
</feature>
<name>A0AAV1TIV4_9STRA</name>
<dbReference type="AlphaFoldDB" id="A0AAV1TIV4"/>
<feature type="coiled-coil region" evidence="1">
    <location>
        <begin position="234"/>
        <end position="262"/>
    </location>
</feature>
<evidence type="ECO:0000313" key="5">
    <source>
        <dbReference type="Proteomes" id="UP001162060"/>
    </source>
</evidence>
<evidence type="ECO:0000256" key="1">
    <source>
        <dbReference type="SAM" id="Coils"/>
    </source>
</evidence>
<reference evidence="4" key="1">
    <citation type="submission" date="2024-01" db="EMBL/GenBank/DDBJ databases">
        <authorList>
            <person name="Webb A."/>
        </authorList>
    </citation>
    <scope>NUCLEOTIDE SEQUENCE</scope>
    <source>
        <strain evidence="4">Pm1</strain>
    </source>
</reference>
<gene>
    <name evidence="4" type="ORF">PM001_LOCUS7549</name>
</gene>
<proteinExistence type="predicted"/>
<sequence length="294" mass="34384">MKKTLTHLAVAALILPATSSRSQSSTTALLDGPATASDSDPSNSAKSLRLAAPTVEEDRTWFEPDLLWFKTKLWSALGKSDEEIREMLGMKGLTETGLTTHKNYKLYKKIRDSRLLDGWSSKGRMAHDVWEELQLHKVSPELLEHSEDFKLYKQYLMIEDDSIWKRMDDDGVKKWDEREGKEELNAKVEIWKLAKRKPWYVQSRLNLHQNRRECMGQPNFDFYRRYLDETHHFLSTYYNNLETQLREAKEANEKRIAALTQRKRQTLRTWPAQSASGTLSLTKQKQKRDFYGLP</sequence>
<evidence type="ECO:0000256" key="3">
    <source>
        <dbReference type="SAM" id="SignalP"/>
    </source>
</evidence>
<evidence type="ECO:0000313" key="4">
    <source>
        <dbReference type="EMBL" id="CAK7922282.1"/>
    </source>
</evidence>
<feature type="chain" id="PRO_5043393441" description="RxLR effector protein" evidence="3">
    <location>
        <begin position="21"/>
        <end position="294"/>
    </location>
</feature>
<dbReference type="EMBL" id="CAKLBY020000065">
    <property type="protein sequence ID" value="CAK7922282.1"/>
    <property type="molecule type" value="Genomic_DNA"/>
</dbReference>
<dbReference type="Proteomes" id="UP001162060">
    <property type="component" value="Unassembled WGS sequence"/>
</dbReference>
<accession>A0AAV1TIV4</accession>
<keyword evidence="1" id="KW-0175">Coiled coil</keyword>
<evidence type="ECO:0008006" key="6">
    <source>
        <dbReference type="Google" id="ProtNLM"/>
    </source>
</evidence>
<feature type="signal peptide" evidence="3">
    <location>
        <begin position="1"/>
        <end position="20"/>
    </location>
</feature>
<protein>
    <recommendedName>
        <fullName evidence="6">RxLR effector protein</fullName>
    </recommendedName>
</protein>
<feature type="region of interest" description="Disordered" evidence="2">
    <location>
        <begin position="24"/>
        <end position="51"/>
    </location>
</feature>
<comment type="caution">
    <text evidence="4">The sequence shown here is derived from an EMBL/GenBank/DDBJ whole genome shotgun (WGS) entry which is preliminary data.</text>
</comment>
<evidence type="ECO:0000256" key="2">
    <source>
        <dbReference type="SAM" id="MobiDB-lite"/>
    </source>
</evidence>
<keyword evidence="3" id="KW-0732">Signal</keyword>
<organism evidence="4 5">
    <name type="scientific">Peronospora matthiolae</name>
    <dbReference type="NCBI Taxonomy" id="2874970"/>
    <lineage>
        <taxon>Eukaryota</taxon>
        <taxon>Sar</taxon>
        <taxon>Stramenopiles</taxon>
        <taxon>Oomycota</taxon>
        <taxon>Peronosporomycetes</taxon>
        <taxon>Peronosporales</taxon>
        <taxon>Peronosporaceae</taxon>
        <taxon>Peronospora</taxon>
    </lineage>
</organism>